<evidence type="ECO:0000256" key="9">
    <source>
        <dbReference type="ARBA" id="ARBA00032122"/>
    </source>
</evidence>
<evidence type="ECO:0000256" key="11">
    <source>
        <dbReference type="SAM" id="SignalP"/>
    </source>
</evidence>
<dbReference type="AlphaFoldDB" id="A0AB34IRX7"/>
<dbReference type="InterPro" id="IPR014746">
    <property type="entry name" value="Gln_synth/guanido_kin_cat_dom"/>
</dbReference>
<dbReference type="Proteomes" id="UP001515480">
    <property type="component" value="Unassembled WGS sequence"/>
</dbReference>
<evidence type="ECO:0000313" key="12">
    <source>
        <dbReference type="EMBL" id="KAL1504363.1"/>
    </source>
</evidence>
<dbReference type="PANTHER" id="PTHR11164">
    <property type="entry name" value="GLUTAMATE CYSTEINE LIGASE"/>
    <property type="match status" value="1"/>
</dbReference>
<protein>
    <recommendedName>
        <fullName evidence="3 10">Glutamate--cysteine ligase</fullName>
        <ecNumber evidence="3 10">6.3.2.2</ecNumber>
    </recommendedName>
    <alternativeName>
        <fullName evidence="9 10">Gamma-ECS</fullName>
    </alternativeName>
    <alternativeName>
        <fullName evidence="8 10">Gamma-glutamylcysteine synthetase</fullName>
    </alternativeName>
</protein>
<comment type="pathway">
    <text evidence="1 10">Sulfur metabolism; glutathione biosynthesis; glutathione from L-cysteine and L-glutamate: step 1/2.</text>
</comment>
<dbReference type="Gene3D" id="1.10.8.960">
    <property type="match status" value="1"/>
</dbReference>
<comment type="caution">
    <text evidence="12">The sequence shown here is derived from an EMBL/GenBank/DDBJ whole genome shotgun (WGS) entry which is preliminary data.</text>
</comment>
<dbReference type="Gene3D" id="3.30.590.50">
    <property type="match status" value="2"/>
</dbReference>
<keyword evidence="4 10" id="KW-0436">Ligase</keyword>
<evidence type="ECO:0000256" key="7">
    <source>
        <dbReference type="ARBA" id="ARBA00022840"/>
    </source>
</evidence>
<proteinExistence type="inferred from homology"/>
<dbReference type="GO" id="GO:0004357">
    <property type="term" value="F:glutamate-cysteine ligase activity"/>
    <property type="evidence" value="ECO:0007669"/>
    <property type="project" value="UniProtKB-UniRule"/>
</dbReference>
<evidence type="ECO:0000256" key="3">
    <source>
        <dbReference type="ARBA" id="ARBA00012220"/>
    </source>
</evidence>
<dbReference type="Pfam" id="PF03074">
    <property type="entry name" value="GCS"/>
    <property type="match status" value="1"/>
</dbReference>
<keyword evidence="13" id="KW-1185">Reference proteome</keyword>
<evidence type="ECO:0000256" key="10">
    <source>
        <dbReference type="RuleBase" id="RU367135"/>
    </source>
</evidence>
<gene>
    <name evidence="12" type="ORF">AB1Y20_010769</name>
</gene>
<evidence type="ECO:0000256" key="5">
    <source>
        <dbReference type="ARBA" id="ARBA00022684"/>
    </source>
</evidence>
<evidence type="ECO:0000256" key="2">
    <source>
        <dbReference type="ARBA" id="ARBA00008100"/>
    </source>
</evidence>
<dbReference type="GO" id="GO:0006750">
    <property type="term" value="P:glutathione biosynthetic process"/>
    <property type="evidence" value="ECO:0007669"/>
    <property type="project" value="UniProtKB-UniRule"/>
</dbReference>
<dbReference type="InterPro" id="IPR004308">
    <property type="entry name" value="GCS"/>
</dbReference>
<evidence type="ECO:0000256" key="4">
    <source>
        <dbReference type="ARBA" id="ARBA00022598"/>
    </source>
</evidence>
<keyword evidence="5 10" id="KW-0317">Glutathione biosynthesis</keyword>
<dbReference type="EMBL" id="JBGBPQ010000020">
    <property type="protein sequence ID" value="KAL1504363.1"/>
    <property type="molecule type" value="Genomic_DNA"/>
</dbReference>
<name>A0AB34IRX7_PRYPA</name>
<feature type="chain" id="PRO_5044232883" description="Glutamate--cysteine ligase" evidence="11">
    <location>
        <begin position="19"/>
        <end position="697"/>
    </location>
</feature>
<evidence type="ECO:0000256" key="8">
    <source>
        <dbReference type="ARBA" id="ARBA00030585"/>
    </source>
</evidence>
<dbReference type="EC" id="6.3.2.2" evidence="3 10"/>
<feature type="signal peptide" evidence="11">
    <location>
        <begin position="1"/>
        <end position="18"/>
    </location>
</feature>
<keyword evidence="6 10" id="KW-0547">Nucleotide-binding</keyword>
<reference evidence="12 13" key="1">
    <citation type="journal article" date="2024" name="Science">
        <title>Giant polyketide synthase enzymes in the biosynthesis of giant marine polyether toxins.</title>
        <authorList>
            <person name="Fallon T.R."/>
            <person name="Shende V.V."/>
            <person name="Wierzbicki I.H."/>
            <person name="Pendleton A.L."/>
            <person name="Watervoot N.F."/>
            <person name="Auber R.P."/>
            <person name="Gonzalez D.J."/>
            <person name="Wisecaver J.H."/>
            <person name="Moore B.S."/>
        </authorList>
    </citation>
    <scope>NUCLEOTIDE SEQUENCE [LARGE SCALE GENOMIC DNA]</scope>
    <source>
        <strain evidence="12 13">12B1</strain>
    </source>
</reference>
<organism evidence="12 13">
    <name type="scientific">Prymnesium parvum</name>
    <name type="common">Toxic golden alga</name>
    <dbReference type="NCBI Taxonomy" id="97485"/>
    <lineage>
        <taxon>Eukaryota</taxon>
        <taxon>Haptista</taxon>
        <taxon>Haptophyta</taxon>
        <taxon>Prymnesiophyceae</taxon>
        <taxon>Prymnesiales</taxon>
        <taxon>Prymnesiaceae</taxon>
        <taxon>Prymnesium</taxon>
    </lineage>
</organism>
<evidence type="ECO:0000256" key="6">
    <source>
        <dbReference type="ARBA" id="ARBA00022741"/>
    </source>
</evidence>
<comment type="catalytic activity">
    <reaction evidence="10">
        <text>L-cysteine + L-glutamate + ATP = gamma-L-glutamyl-L-cysteine + ADP + phosphate + H(+)</text>
        <dbReference type="Rhea" id="RHEA:13285"/>
        <dbReference type="ChEBI" id="CHEBI:15378"/>
        <dbReference type="ChEBI" id="CHEBI:29985"/>
        <dbReference type="ChEBI" id="CHEBI:30616"/>
        <dbReference type="ChEBI" id="CHEBI:35235"/>
        <dbReference type="ChEBI" id="CHEBI:43474"/>
        <dbReference type="ChEBI" id="CHEBI:58173"/>
        <dbReference type="ChEBI" id="CHEBI:456216"/>
        <dbReference type="EC" id="6.3.2.2"/>
    </reaction>
</comment>
<comment type="similarity">
    <text evidence="2 10">Belongs to the glutamate--cysteine ligase type 3 family.</text>
</comment>
<evidence type="ECO:0000313" key="13">
    <source>
        <dbReference type="Proteomes" id="UP001515480"/>
    </source>
</evidence>
<keyword evidence="7 10" id="KW-0067">ATP-binding</keyword>
<dbReference type="FunFam" id="3.30.590.50:FF:000002">
    <property type="entry name" value="Glutamate--cysteine ligase catalytic subunit"/>
    <property type="match status" value="1"/>
</dbReference>
<dbReference type="GO" id="GO:0005524">
    <property type="term" value="F:ATP binding"/>
    <property type="evidence" value="ECO:0007669"/>
    <property type="project" value="UniProtKB-UniRule"/>
</dbReference>
<dbReference type="SUPFAM" id="SSF55931">
    <property type="entry name" value="Glutamine synthetase/guanido kinase"/>
    <property type="match status" value="1"/>
</dbReference>
<evidence type="ECO:0000256" key="1">
    <source>
        <dbReference type="ARBA" id="ARBA00005006"/>
    </source>
</evidence>
<keyword evidence="11" id="KW-0732">Signal</keyword>
<accession>A0AB34IRX7</accession>
<sequence>MALLLLVPLATLSGPSRGALLLRGGAGEQQLSQSEMLTFDEALPWLRYVRMHGVKQFITMFRELKDLTSDELLWGDEIEYHLVHFDVDKRTVKVALRAAEVLAELRQKEHQLGRRDGFGEACSWHPEYGAWMVEGTPRVPYGGYTADLRRVEMNMRLRRKRLAAVLKSTEHALTIPAFPLLGVGEFTEPNAKPDNQVTQSSTAPDALITPIPRFHALTRNIRLRRGSKVDIRVPLFADVNTDAAALAEGIKMDAMAYGMGCCCLQVTFQARDIDESRHLYDHLAVLAPVMLALTAATPILHGKLADTDVRWATVAASVDDRTPHERGVAPSDADPAHTPERLAQLAGGGVAALPKSRYESISVYLANCGGCSKSYNDINPPVDQEAMDMLMGAGIDPELAQHVAHLFVRDPLVIMKDRIELDDTETDHFENLQSTNWQTVRWKPPPKAKSCGPIVGWRVEFRSMEVQLSDFENAAFTTFVVLVSRVILAFGLNLYIPLSKVDENMRRAHHRDAFTQEKFWFRKHMAPPQQPVADPDECEEMTILEIMVGKETYFPGLIPLIFAYLEAIQCDPETWQQMQTYMDFIRRRASGQLATAAKWMRRKVATHPSYQHDSVVPSDVAYDIVQACTAIAEGRAREPMVLGKQWIPPLRTDDAYYVPLKHATIQRGQREALLESYAARFLAERQSNDESDAGERS</sequence>
<dbReference type="PANTHER" id="PTHR11164:SF0">
    <property type="entry name" value="GLUTAMATE--CYSTEINE LIGASE CATALYTIC SUBUNIT"/>
    <property type="match status" value="1"/>
</dbReference>